<name>A0A0T6B949_9SCAR</name>
<evidence type="ECO:0000256" key="5">
    <source>
        <dbReference type="ARBA" id="ARBA00023002"/>
    </source>
</evidence>
<evidence type="ECO:0000256" key="1">
    <source>
        <dbReference type="ARBA" id="ARBA00001971"/>
    </source>
</evidence>
<keyword evidence="4" id="KW-0479">Metal-binding</keyword>
<dbReference type="InterPro" id="IPR002402">
    <property type="entry name" value="Cyt_P450_E_grp-II"/>
</dbReference>
<dbReference type="GO" id="GO:0005506">
    <property type="term" value="F:iron ion binding"/>
    <property type="evidence" value="ECO:0007669"/>
    <property type="project" value="InterPro"/>
</dbReference>
<evidence type="ECO:0000256" key="6">
    <source>
        <dbReference type="ARBA" id="ARBA00023004"/>
    </source>
</evidence>
<dbReference type="Gene3D" id="1.10.630.10">
    <property type="entry name" value="Cytochrome P450"/>
    <property type="match status" value="1"/>
</dbReference>
<dbReference type="PANTHER" id="PTHR24291:SF209">
    <property type="entry name" value="CYTOCHROME P450-LIKE PROTEIN"/>
    <property type="match status" value="1"/>
</dbReference>
<dbReference type="Proteomes" id="UP000051574">
    <property type="component" value="Unassembled WGS sequence"/>
</dbReference>
<sequence>IMDVVSALLLIFFFVFSYLYFVTKNNDEKTKLINEFPGPKIYPIIGTPLPILWMKKYEIFCYLRQLARQYGPVYKTWIGNIPAINITSPEYAELILNNSTHITKGYGYKFLAPWLGDGLLLSKGEKWHRHRKLLTPAFHFKILENFMDVFVDKSKFLVKRLANDANGKPFNIFPYITRCTLDIISETAMGIQVNAMNEEKSEYVSAIYGVCSAIVHRFARIWLQSDFIYNRTDRGKTYLKHLCVLHSTTNKVIQKRKEILHQTQDNKNDEQDVFGAKKRKAFLDVLLEVSNDSTGLTHEQIREEVDTFMFEGHDTTTASICWTIFLLGLHLDIQERAFEEVSQILCDDKSLEISDLNELKYLERIIKESLRLYPSVGAISRIASSDIKIGELNM</sequence>
<evidence type="ECO:0000256" key="2">
    <source>
        <dbReference type="ARBA" id="ARBA00010617"/>
    </source>
</evidence>
<keyword evidence="10" id="KW-1185">Reference proteome</keyword>
<organism evidence="9 10">
    <name type="scientific">Oryctes borbonicus</name>
    <dbReference type="NCBI Taxonomy" id="1629725"/>
    <lineage>
        <taxon>Eukaryota</taxon>
        <taxon>Metazoa</taxon>
        <taxon>Ecdysozoa</taxon>
        <taxon>Arthropoda</taxon>
        <taxon>Hexapoda</taxon>
        <taxon>Insecta</taxon>
        <taxon>Pterygota</taxon>
        <taxon>Neoptera</taxon>
        <taxon>Endopterygota</taxon>
        <taxon>Coleoptera</taxon>
        <taxon>Polyphaga</taxon>
        <taxon>Scarabaeiformia</taxon>
        <taxon>Scarabaeidae</taxon>
        <taxon>Dynastinae</taxon>
        <taxon>Oryctes</taxon>
    </lineage>
</organism>
<evidence type="ECO:0000256" key="8">
    <source>
        <dbReference type="SAM" id="Phobius"/>
    </source>
</evidence>
<evidence type="ECO:0000256" key="3">
    <source>
        <dbReference type="ARBA" id="ARBA00022617"/>
    </source>
</evidence>
<protein>
    <submittedName>
        <fullName evidence="9">Cytochrome P450</fullName>
    </submittedName>
</protein>
<dbReference type="AlphaFoldDB" id="A0A0T6B949"/>
<comment type="similarity">
    <text evidence="2">Belongs to the cytochrome P450 family.</text>
</comment>
<keyword evidence="8" id="KW-0472">Membrane</keyword>
<accession>A0A0T6B949</accession>
<dbReference type="GO" id="GO:0016705">
    <property type="term" value="F:oxidoreductase activity, acting on paired donors, with incorporation or reduction of molecular oxygen"/>
    <property type="evidence" value="ECO:0007669"/>
    <property type="project" value="InterPro"/>
</dbReference>
<evidence type="ECO:0000313" key="10">
    <source>
        <dbReference type="Proteomes" id="UP000051574"/>
    </source>
</evidence>
<evidence type="ECO:0000256" key="7">
    <source>
        <dbReference type="ARBA" id="ARBA00023033"/>
    </source>
</evidence>
<dbReference type="SUPFAM" id="SSF48264">
    <property type="entry name" value="Cytochrome P450"/>
    <property type="match status" value="1"/>
</dbReference>
<gene>
    <name evidence="9" type="ORF">AMK59_4558</name>
</gene>
<comment type="caution">
    <text evidence="9">The sequence shown here is derived from an EMBL/GenBank/DDBJ whole genome shotgun (WGS) entry which is preliminary data.</text>
</comment>
<comment type="cofactor">
    <cofactor evidence="1">
        <name>heme</name>
        <dbReference type="ChEBI" id="CHEBI:30413"/>
    </cofactor>
</comment>
<dbReference type="Pfam" id="PF00067">
    <property type="entry name" value="p450"/>
    <property type="match status" value="1"/>
</dbReference>
<dbReference type="GO" id="GO:0020037">
    <property type="term" value="F:heme binding"/>
    <property type="evidence" value="ECO:0007669"/>
    <property type="project" value="InterPro"/>
</dbReference>
<feature type="non-terminal residue" evidence="9">
    <location>
        <position position="1"/>
    </location>
</feature>
<dbReference type="PANTHER" id="PTHR24291">
    <property type="entry name" value="CYTOCHROME P450 FAMILY 4"/>
    <property type="match status" value="1"/>
</dbReference>
<keyword evidence="8" id="KW-0812">Transmembrane</keyword>
<feature type="transmembrane region" description="Helical" evidence="8">
    <location>
        <begin position="6"/>
        <end position="23"/>
    </location>
</feature>
<dbReference type="CDD" id="cd20628">
    <property type="entry name" value="CYP4"/>
    <property type="match status" value="1"/>
</dbReference>
<keyword evidence="5" id="KW-0560">Oxidoreductase</keyword>
<dbReference type="OrthoDB" id="1470350at2759"/>
<keyword evidence="6" id="KW-0408">Iron</keyword>
<dbReference type="PRINTS" id="PR00464">
    <property type="entry name" value="EP450II"/>
</dbReference>
<dbReference type="InterPro" id="IPR050196">
    <property type="entry name" value="Cytochrome_P450_Monoox"/>
</dbReference>
<dbReference type="InterPro" id="IPR036396">
    <property type="entry name" value="Cyt_P450_sf"/>
</dbReference>
<evidence type="ECO:0000313" key="9">
    <source>
        <dbReference type="EMBL" id="KRT83871.1"/>
    </source>
</evidence>
<evidence type="ECO:0000256" key="4">
    <source>
        <dbReference type="ARBA" id="ARBA00022723"/>
    </source>
</evidence>
<proteinExistence type="inferred from homology"/>
<dbReference type="InterPro" id="IPR001128">
    <property type="entry name" value="Cyt_P450"/>
</dbReference>
<keyword evidence="3" id="KW-0349">Heme</keyword>
<keyword evidence="8" id="KW-1133">Transmembrane helix</keyword>
<reference evidence="9 10" key="1">
    <citation type="submission" date="2015-09" db="EMBL/GenBank/DDBJ databases">
        <title>Draft genome of the scarab beetle Oryctes borbonicus.</title>
        <authorList>
            <person name="Meyer J.M."/>
            <person name="Markov G.V."/>
            <person name="Baskaran P."/>
            <person name="Herrmann M."/>
            <person name="Sommer R.J."/>
            <person name="Roedelsperger C."/>
        </authorList>
    </citation>
    <scope>NUCLEOTIDE SEQUENCE [LARGE SCALE GENOMIC DNA]</scope>
    <source>
        <strain evidence="9">OB123</strain>
        <tissue evidence="9">Whole animal</tissue>
    </source>
</reference>
<keyword evidence="7" id="KW-0503">Monooxygenase</keyword>
<dbReference type="EMBL" id="LJIG01009042">
    <property type="protein sequence ID" value="KRT83871.1"/>
    <property type="molecule type" value="Genomic_DNA"/>
</dbReference>
<dbReference type="GO" id="GO:0004497">
    <property type="term" value="F:monooxygenase activity"/>
    <property type="evidence" value="ECO:0007669"/>
    <property type="project" value="UniProtKB-KW"/>
</dbReference>